<dbReference type="GO" id="GO:0005524">
    <property type="term" value="F:ATP binding"/>
    <property type="evidence" value="ECO:0007669"/>
    <property type="project" value="UniProtKB-KW"/>
</dbReference>
<dbReference type="PROSITE" id="PS51192">
    <property type="entry name" value="HELICASE_ATP_BIND_1"/>
    <property type="match status" value="1"/>
</dbReference>
<evidence type="ECO:0000259" key="9">
    <source>
        <dbReference type="PROSITE" id="PS51192"/>
    </source>
</evidence>
<dbReference type="InterPro" id="IPR027417">
    <property type="entry name" value="P-loop_NTPase"/>
</dbReference>
<keyword evidence="6" id="KW-0067">ATP-binding</keyword>
<feature type="compositionally biased region" description="Low complexity" evidence="8">
    <location>
        <begin position="69"/>
        <end position="79"/>
    </location>
</feature>
<dbReference type="GO" id="GO:0000400">
    <property type="term" value="F:four-way junction DNA binding"/>
    <property type="evidence" value="ECO:0007669"/>
    <property type="project" value="TreeGrafter"/>
</dbReference>
<evidence type="ECO:0000256" key="1">
    <source>
        <dbReference type="ARBA" id="ARBA00004123"/>
    </source>
</evidence>
<dbReference type="GO" id="GO:0045003">
    <property type="term" value="P:double-strand break repair via synthesis-dependent strand annealing"/>
    <property type="evidence" value="ECO:0007669"/>
    <property type="project" value="TreeGrafter"/>
</dbReference>
<dbReference type="GO" id="GO:0016787">
    <property type="term" value="F:hydrolase activity"/>
    <property type="evidence" value="ECO:0007669"/>
    <property type="project" value="UniProtKB-KW"/>
</dbReference>
<feature type="compositionally biased region" description="Low complexity" evidence="8">
    <location>
        <begin position="45"/>
        <end position="54"/>
    </location>
</feature>
<accession>A0AAX4PLT7</accession>
<dbReference type="Gene3D" id="3.40.50.300">
    <property type="entry name" value="P-loop containing nucleotide triphosphate hydrolases"/>
    <property type="match status" value="2"/>
</dbReference>
<keyword evidence="7" id="KW-0539">Nucleus</keyword>
<evidence type="ECO:0000313" key="12">
    <source>
        <dbReference type="Proteomes" id="UP001472866"/>
    </source>
</evidence>
<evidence type="ECO:0000256" key="6">
    <source>
        <dbReference type="ARBA" id="ARBA00022840"/>
    </source>
</evidence>
<dbReference type="Proteomes" id="UP001472866">
    <property type="component" value="Chromosome 16"/>
</dbReference>
<dbReference type="Pfam" id="PF00271">
    <property type="entry name" value="Helicase_C"/>
    <property type="match status" value="1"/>
</dbReference>
<dbReference type="FunFam" id="3.40.50.300:FF:000861">
    <property type="entry name" value="Fanconi anemia, complementation group M"/>
    <property type="match status" value="1"/>
</dbReference>
<evidence type="ECO:0000256" key="2">
    <source>
        <dbReference type="ARBA" id="ARBA00009889"/>
    </source>
</evidence>
<keyword evidence="12" id="KW-1185">Reference proteome</keyword>
<dbReference type="PANTHER" id="PTHR14025:SF20">
    <property type="entry name" value="FANCONI ANEMIA GROUP M PROTEIN"/>
    <property type="match status" value="1"/>
</dbReference>
<name>A0AAX4PLT7_9CHLO</name>
<feature type="compositionally biased region" description="Basic and acidic residues" evidence="8">
    <location>
        <begin position="103"/>
        <end position="117"/>
    </location>
</feature>
<dbReference type="GO" id="GO:0043138">
    <property type="term" value="F:3'-5' DNA helicase activity"/>
    <property type="evidence" value="ECO:0007669"/>
    <property type="project" value="TreeGrafter"/>
</dbReference>
<dbReference type="AlphaFoldDB" id="A0AAX4PLT7"/>
<protein>
    <submittedName>
        <fullName evidence="11">ATP-dependent DNA helicase</fullName>
    </submittedName>
</protein>
<dbReference type="InterPro" id="IPR014001">
    <property type="entry name" value="Helicase_ATP-bd"/>
</dbReference>
<feature type="domain" description="Helicase C-terminal" evidence="10">
    <location>
        <begin position="425"/>
        <end position="599"/>
    </location>
</feature>
<keyword evidence="3" id="KW-0547">Nucleotide-binding</keyword>
<dbReference type="EMBL" id="CP151516">
    <property type="protein sequence ID" value="WZN66846.1"/>
    <property type="molecule type" value="Genomic_DNA"/>
</dbReference>
<evidence type="ECO:0000256" key="4">
    <source>
        <dbReference type="ARBA" id="ARBA00022801"/>
    </source>
</evidence>
<keyword evidence="4" id="KW-0378">Hydrolase</keyword>
<proteinExistence type="inferred from homology"/>
<gene>
    <name evidence="11" type="ORF">HKI87_16g84170</name>
</gene>
<keyword evidence="5 11" id="KW-0347">Helicase</keyword>
<dbReference type="GO" id="GO:0009378">
    <property type="term" value="F:four-way junction helicase activity"/>
    <property type="evidence" value="ECO:0007669"/>
    <property type="project" value="TreeGrafter"/>
</dbReference>
<dbReference type="SMART" id="SM00487">
    <property type="entry name" value="DEXDc"/>
    <property type="match status" value="1"/>
</dbReference>
<dbReference type="GO" id="GO:0005634">
    <property type="term" value="C:nucleus"/>
    <property type="evidence" value="ECO:0007669"/>
    <property type="project" value="UniProtKB-SubCell"/>
</dbReference>
<comment type="similarity">
    <text evidence="2">Belongs to the DEAD box helicase family. DEAH subfamily. FANCM sub-subfamily.</text>
</comment>
<evidence type="ECO:0000256" key="7">
    <source>
        <dbReference type="ARBA" id="ARBA00023242"/>
    </source>
</evidence>
<feature type="region of interest" description="Disordered" evidence="8">
    <location>
        <begin position="32"/>
        <end position="81"/>
    </location>
</feature>
<evidence type="ECO:0000256" key="3">
    <source>
        <dbReference type="ARBA" id="ARBA00022741"/>
    </source>
</evidence>
<dbReference type="GO" id="GO:0036297">
    <property type="term" value="P:interstrand cross-link repair"/>
    <property type="evidence" value="ECO:0007669"/>
    <property type="project" value="TreeGrafter"/>
</dbReference>
<evidence type="ECO:0000256" key="8">
    <source>
        <dbReference type="SAM" id="MobiDB-lite"/>
    </source>
</evidence>
<feature type="domain" description="Helicase ATP-binding" evidence="9">
    <location>
        <begin position="209"/>
        <end position="377"/>
    </location>
</feature>
<dbReference type="InterPro" id="IPR011545">
    <property type="entry name" value="DEAD/DEAH_box_helicase_dom"/>
</dbReference>
<sequence>MAAAVGDDLFEDEDFLNQIDSLVQNYNLAGAGTRAQAQSEKPRGTTAAATTPPARTDGEGRTSACGVRDNGVGPAPNAAADDDDVFEDDDFLNHIDSIVQSYHVEKSQEEKRRRESEGSAGTSQVVVVAEVESAKERSARTVDLAGRPSAGTKQISLSHGPGLVVAGPRGPTPTSAALAPSSSVRLDASAAESWILPSDPQARPYQRSITRSCLFTNTLVCLPTGLGKTLVAAVVMANYRRWFPQGIVIFTAPTRPLVHQQIDACTKIMRIPKESTVELTGRRTVVEREAEWRKSAIFFATPQIVENDILKGICPKKRVVCVVFDECHRAVGKHAYAAVAKHLNRAGVAHRCLGLSATPGADRRRLQEVVANLRISKVEFRSENDEEIRDYVHHRQIEKRTVDPSGGGAQYDDLRYWRGDMKLCELRRVLAEHFAESPTKNVIVFCSTRERVHDIVAALEGEEGIKAAAFIGQGNSAGAAPGARGKAKKGKGMNQKTQQEVLKRFRKGLFNLLVATCVAEEGLDIPEVGLIICYDPSVSPGRNIQRMGRTGRKEEGRVVYLLTQREKQDYDRMEEREKQIHSALRSGQLNLSLSPRMLPHRHQPQPVLMGVGEGVEKSENKNDSTEKGEVLDKGNYACGVHGKRKERPMVFDFIFPSNQDILSWDATGAVSVKKCPKPRFVM</sequence>
<feature type="region of interest" description="Disordered" evidence="8">
    <location>
        <begin position="102"/>
        <end position="124"/>
    </location>
</feature>
<evidence type="ECO:0000259" key="10">
    <source>
        <dbReference type="PROSITE" id="PS51194"/>
    </source>
</evidence>
<dbReference type="PANTHER" id="PTHR14025">
    <property type="entry name" value="FANCONI ANEMIA GROUP M FANCM FAMILY MEMBER"/>
    <property type="match status" value="1"/>
</dbReference>
<dbReference type="SMART" id="SM00490">
    <property type="entry name" value="HELICc"/>
    <property type="match status" value="1"/>
</dbReference>
<reference evidence="11 12" key="1">
    <citation type="submission" date="2024-03" db="EMBL/GenBank/DDBJ databases">
        <title>Complete genome sequence of the green alga Chloropicon roscoffensis RCC1871.</title>
        <authorList>
            <person name="Lemieux C."/>
            <person name="Pombert J.-F."/>
            <person name="Otis C."/>
            <person name="Turmel M."/>
        </authorList>
    </citation>
    <scope>NUCLEOTIDE SEQUENCE [LARGE SCALE GENOMIC DNA]</scope>
    <source>
        <strain evidence="11 12">RCC1871</strain>
    </source>
</reference>
<dbReference type="SUPFAM" id="SSF52540">
    <property type="entry name" value="P-loop containing nucleoside triphosphate hydrolases"/>
    <property type="match status" value="1"/>
</dbReference>
<dbReference type="Pfam" id="PF00270">
    <property type="entry name" value="DEAD"/>
    <property type="match status" value="1"/>
</dbReference>
<evidence type="ECO:0000256" key="5">
    <source>
        <dbReference type="ARBA" id="ARBA00022806"/>
    </source>
</evidence>
<dbReference type="InterPro" id="IPR001650">
    <property type="entry name" value="Helicase_C-like"/>
</dbReference>
<comment type="subcellular location">
    <subcellularLocation>
        <location evidence="1">Nucleus</location>
    </subcellularLocation>
</comment>
<organism evidence="11 12">
    <name type="scientific">Chloropicon roscoffensis</name>
    <dbReference type="NCBI Taxonomy" id="1461544"/>
    <lineage>
        <taxon>Eukaryota</taxon>
        <taxon>Viridiplantae</taxon>
        <taxon>Chlorophyta</taxon>
        <taxon>Chloropicophyceae</taxon>
        <taxon>Chloropicales</taxon>
        <taxon>Chloropicaceae</taxon>
        <taxon>Chloropicon</taxon>
    </lineage>
</organism>
<evidence type="ECO:0000313" key="11">
    <source>
        <dbReference type="EMBL" id="WZN66846.1"/>
    </source>
</evidence>
<dbReference type="PROSITE" id="PS51194">
    <property type="entry name" value="HELICASE_CTER"/>
    <property type="match status" value="1"/>
</dbReference>